<dbReference type="AlphaFoldDB" id="A0A928Z3R5"/>
<evidence type="ECO:0000313" key="4">
    <source>
        <dbReference type="Proteomes" id="UP000625316"/>
    </source>
</evidence>
<keyword evidence="4" id="KW-1185">Reference proteome</keyword>
<organism evidence="3 4">
    <name type="scientific">Romeriopsis navalis LEGE 11480</name>
    <dbReference type="NCBI Taxonomy" id="2777977"/>
    <lineage>
        <taxon>Bacteria</taxon>
        <taxon>Bacillati</taxon>
        <taxon>Cyanobacteriota</taxon>
        <taxon>Cyanophyceae</taxon>
        <taxon>Leptolyngbyales</taxon>
        <taxon>Leptolyngbyaceae</taxon>
        <taxon>Romeriopsis</taxon>
        <taxon>Romeriopsis navalis</taxon>
    </lineage>
</organism>
<dbReference type="InterPro" id="IPR050834">
    <property type="entry name" value="Glycosyltransf_2"/>
</dbReference>
<feature type="domain" description="Glycosyltransferase 2-like" evidence="2">
    <location>
        <begin position="5"/>
        <end position="166"/>
    </location>
</feature>
<protein>
    <submittedName>
        <fullName evidence="3">Glycosyltransferase</fullName>
    </submittedName>
</protein>
<sequence>MARVSVIIPTYNAEKFIAKTIRSVLNQTYQDFEILIIDDESPDGSVAVCKQFRDDRIRIISQKNRGLPGARNTGIRAAQGEFISFVDADDLWLPEKLAAHVKQLDSRPEVGISFSCSAFIDDDDVRTGLLQKPTRLENITPDYVLCRNPIGNGSAAVLRRQVFDEIAFEDDKHGPVETCYFDERVNHHSADATDVECWLRISIQTDWVMAGIDQPLTLYRIHTGGLSANVMRQLESLEAVIEKTRGYAPAVIARCEHKAKAYHLRYIARRAVTLRDGSLAVSMMNRALGSDWRIALEEPKKTVMTVGAAYLLRLLPKHLYLKMEDLAMQSLLESSSETSAAPKVPPATANPFTQNLPSSEVPSQPL</sequence>
<dbReference type="RefSeq" id="WP_264325794.1">
    <property type="nucleotide sequence ID" value="NZ_JADEXQ010000049.1"/>
</dbReference>
<reference evidence="3" key="1">
    <citation type="submission" date="2020-10" db="EMBL/GenBank/DDBJ databases">
        <authorList>
            <person name="Castelo-Branco R."/>
            <person name="Eusebio N."/>
            <person name="Adriana R."/>
            <person name="Vieira A."/>
            <person name="Brugerolle De Fraissinette N."/>
            <person name="Rezende De Castro R."/>
            <person name="Schneider M.P."/>
            <person name="Vasconcelos V."/>
            <person name="Leao P.N."/>
        </authorList>
    </citation>
    <scope>NUCLEOTIDE SEQUENCE</scope>
    <source>
        <strain evidence="3">LEGE 11480</strain>
    </source>
</reference>
<dbReference type="InterPro" id="IPR001173">
    <property type="entry name" value="Glyco_trans_2-like"/>
</dbReference>
<proteinExistence type="predicted"/>
<accession>A0A928Z3R5</accession>
<dbReference type="Pfam" id="PF00535">
    <property type="entry name" value="Glycos_transf_2"/>
    <property type="match status" value="1"/>
</dbReference>
<dbReference type="InterPro" id="IPR029044">
    <property type="entry name" value="Nucleotide-diphossugar_trans"/>
</dbReference>
<feature type="region of interest" description="Disordered" evidence="1">
    <location>
        <begin position="335"/>
        <end position="366"/>
    </location>
</feature>
<evidence type="ECO:0000313" key="3">
    <source>
        <dbReference type="EMBL" id="MBE9030964.1"/>
    </source>
</evidence>
<gene>
    <name evidence="3" type="ORF">IQ266_14605</name>
</gene>
<dbReference type="SUPFAM" id="SSF53448">
    <property type="entry name" value="Nucleotide-diphospho-sugar transferases"/>
    <property type="match status" value="1"/>
</dbReference>
<feature type="compositionally biased region" description="Polar residues" evidence="1">
    <location>
        <begin position="350"/>
        <end position="366"/>
    </location>
</feature>
<evidence type="ECO:0000259" key="2">
    <source>
        <dbReference type="Pfam" id="PF00535"/>
    </source>
</evidence>
<dbReference type="Gene3D" id="3.90.550.10">
    <property type="entry name" value="Spore Coat Polysaccharide Biosynthesis Protein SpsA, Chain A"/>
    <property type="match status" value="1"/>
</dbReference>
<dbReference type="EMBL" id="JADEXQ010000049">
    <property type="protein sequence ID" value="MBE9030964.1"/>
    <property type="molecule type" value="Genomic_DNA"/>
</dbReference>
<dbReference type="PANTHER" id="PTHR43685:SF2">
    <property type="entry name" value="GLYCOSYLTRANSFERASE 2-LIKE DOMAIN-CONTAINING PROTEIN"/>
    <property type="match status" value="1"/>
</dbReference>
<dbReference type="Proteomes" id="UP000625316">
    <property type="component" value="Unassembled WGS sequence"/>
</dbReference>
<evidence type="ECO:0000256" key="1">
    <source>
        <dbReference type="SAM" id="MobiDB-lite"/>
    </source>
</evidence>
<name>A0A928Z3R5_9CYAN</name>
<dbReference type="PANTHER" id="PTHR43685">
    <property type="entry name" value="GLYCOSYLTRANSFERASE"/>
    <property type="match status" value="1"/>
</dbReference>
<comment type="caution">
    <text evidence="3">The sequence shown here is derived from an EMBL/GenBank/DDBJ whole genome shotgun (WGS) entry which is preliminary data.</text>
</comment>